<dbReference type="OrthoDB" id="977141at2"/>
<reference evidence="3 4" key="1">
    <citation type="journal article" date="2015" name="Microbes Environ.">
        <title>Distribution and evolution of nitrogen fixation genes in the phylum bacteroidetes.</title>
        <authorList>
            <person name="Inoue J."/>
            <person name="Oshima K."/>
            <person name="Suda W."/>
            <person name="Sakamoto M."/>
            <person name="Iino T."/>
            <person name="Noda S."/>
            <person name="Hongoh Y."/>
            <person name="Hattori M."/>
            <person name="Ohkuma M."/>
        </authorList>
    </citation>
    <scope>NUCLEOTIDE SEQUENCE [LARGE SCALE GENOMIC DNA]</scope>
    <source>
        <strain evidence="3 4">JCM 15093</strain>
    </source>
</reference>
<keyword evidence="1" id="KW-0732">Signal</keyword>
<dbReference type="STRING" id="1121097.GCA_000428125_02822"/>
<sequence>MIKKFLKTGIVLTFAAVSLPALAQIGELRNNIAVGVNGGMNFSNVSFTPKIKQKTTNGMTGGLTVRYISEKYFAMICGLQMELNYSQRGWTELIEENTDTYSREMNYLEIPFLAHLAFGKERGGQFFINAGPQIGFLLNEKEKKSADFSPISRTSYQYGKMADNKFDYGIVGGAGVEIRTGVGNFLVEGRYYYALSDFYKTTKKDDFSRAAHSILSARITYLFDLSK</sequence>
<evidence type="ECO:0000259" key="2">
    <source>
        <dbReference type="Pfam" id="PF13568"/>
    </source>
</evidence>
<evidence type="ECO:0000313" key="3">
    <source>
        <dbReference type="EMBL" id="GAK37836.1"/>
    </source>
</evidence>
<evidence type="ECO:0000256" key="1">
    <source>
        <dbReference type="SAM" id="SignalP"/>
    </source>
</evidence>
<proteinExistence type="predicted"/>
<dbReference type="RefSeq" id="WP_027318137.1">
    <property type="nucleotide sequence ID" value="NZ_ATZI01000018.1"/>
</dbReference>
<feature type="chain" id="PRO_5001662856" description="Outer membrane protein beta-barrel domain-containing protein" evidence="1">
    <location>
        <begin position="24"/>
        <end position="227"/>
    </location>
</feature>
<dbReference type="eggNOG" id="COG3637">
    <property type="taxonomic scope" value="Bacteria"/>
</dbReference>
<name>A0A069D6A6_9BACE</name>
<keyword evidence="4" id="KW-1185">Reference proteome</keyword>
<dbReference type="AlphaFoldDB" id="A0A069D6A6"/>
<dbReference type="InterPro" id="IPR025665">
    <property type="entry name" value="Beta-barrel_OMP_2"/>
</dbReference>
<protein>
    <recommendedName>
        <fullName evidence="2">Outer membrane protein beta-barrel domain-containing protein</fullName>
    </recommendedName>
</protein>
<gene>
    <name evidence="3" type="ORF">JCM15093_3120</name>
</gene>
<dbReference type="Proteomes" id="UP000027601">
    <property type="component" value="Unassembled WGS sequence"/>
</dbReference>
<dbReference type="Pfam" id="PF13568">
    <property type="entry name" value="OMP_b-brl_2"/>
    <property type="match status" value="1"/>
</dbReference>
<organism evidence="3 4">
    <name type="scientific">Bacteroides graminisolvens DSM 19988 = JCM 15093</name>
    <dbReference type="NCBI Taxonomy" id="1121097"/>
    <lineage>
        <taxon>Bacteria</taxon>
        <taxon>Pseudomonadati</taxon>
        <taxon>Bacteroidota</taxon>
        <taxon>Bacteroidia</taxon>
        <taxon>Bacteroidales</taxon>
        <taxon>Bacteroidaceae</taxon>
        <taxon>Bacteroides</taxon>
    </lineage>
</organism>
<dbReference type="EMBL" id="BAJS01000030">
    <property type="protein sequence ID" value="GAK37836.1"/>
    <property type="molecule type" value="Genomic_DNA"/>
</dbReference>
<accession>A0A069D6A6</accession>
<evidence type="ECO:0000313" key="4">
    <source>
        <dbReference type="Proteomes" id="UP000027601"/>
    </source>
</evidence>
<feature type="domain" description="Outer membrane protein beta-barrel" evidence="2">
    <location>
        <begin position="23"/>
        <end position="198"/>
    </location>
</feature>
<feature type="signal peptide" evidence="1">
    <location>
        <begin position="1"/>
        <end position="23"/>
    </location>
</feature>
<comment type="caution">
    <text evidence="3">The sequence shown here is derived from an EMBL/GenBank/DDBJ whole genome shotgun (WGS) entry which is preliminary data.</text>
</comment>